<dbReference type="InterPro" id="IPR002646">
    <property type="entry name" value="PolA_pol_head_dom"/>
</dbReference>
<dbReference type="InterPro" id="IPR032828">
    <property type="entry name" value="PolyA_RNA-bd"/>
</dbReference>
<keyword evidence="10 11" id="KW-0694">RNA-binding</keyword>
<keyword evidence="7" id="KW-0692">RNA repair</keyword>
<dbReference type="GO" id="GO:0004810">
    <property type="term" value="F:CCA tRNA nucleotidyltransferase activity"/>
    <property type="evidence" value="ECO:0007669"/>
    <property type="project" value="InterPro"/>
</dbReference>
<proteinExistence type="inferred from homology"/>
<dbReference type="InterPro" id="IPR050124">
    <property type="entry name" value="tRNA_CCA-adding_enzyme"/>
</dbReference>
<dbReference type="GO" id="GO:0005524">
    <property type="term" value="F:ATP binding"/>
    <property type="evidence" value="ECO:0007669"/>
    <property type="project" value="UniProtKB-KW"/>
</dbReference>
<sequence>MQVYLVGGAVRDELLGRIVKERDYVVVGATPEQLLKQGYQQVGKDFPVFLHPKTKEEYALARTERKQGQGYTGFVCEFSADVTLEDDLRRRDLTVNAIAKAHDGSLIDPYGGKQDLDNRILRHVSDAFSEDPLRILRVARFAARYHYLGFTIAEETLQLLTQMINQGELQTLTAERIWLECEKSLTDGAFAEFLNILAQLGALSAISPALACNWSDGLYQQLKNRYAYAQSQNITVQPLLFAQATNSLTADDIKAVSETIRLPNDVRDLALQLNAHQATLTSQTITAEQLLACCNQLDLWRRPERFDTILSAIEINQAAPLSNQQQLLTAIKTARAINPQQFIAQGITGAQIKTALEQARLEVFQQYF</sequence>
<comment type="cofactor">
    <cofactor evidence="1">
        <name>Mg(2+)</name>
        <dbReference type="ChEBI" id="CHEBI:18420"/>
    </cofactor>
</comment>
<evidence type="ECO:0000256" key="2">
    <source>
        <dbReference type="ARBA" id="ARBA00022679"/>
    </source>
</evidence>
<gene>
    <name evidence="14" type="ORF">HHO47_09975</name>
</gene>
<evidence type="ECO:0000256" key="10">
    <source>
        <dbReference type="ARBA" id="ARBA00022884"/>
    </source>
</evidence>
<keyword evidence="8" id="KW-0067">ATP-binding</keyword>
<dbReference type="Pfam" id="PF12627">
    <property type="entry name" value="PolyA_pol_RNAbd"/>
    <property type="match status" value="1"/>
</dbReference>
<dbReference type="InterPro" id="IPR012006">
    <property type="entry name" value="CCA_bact"/>
</dbReference>
<dbReference type="PANTHER" id="PTHR47545">
    <property type="entry name" value="MULTIFUNCTIONAL CCA PROTEIN"/>
    <property type="match status" value="1"/>
</dbReference>
<reference evidence="14" key="1">
    <citation type="submission" date="2020-04" db="EMBL/GenBank/DDBJ databases">
        <title>Genome Sequencing for Pseudoaltermonas arctica.</title>
        <authorList>
            <person name="Elkins N.S."/>
        </authorList>
    </citation>
    <scope>NUCLEOTIDE SEQUENCE [LARGE SCALE GENOMIC DNA]</scope>
    <source>
        <strain evidence="14">NEC-BIFX-2020_0012</strain>
    </source>
</reference>
<evidence type="ECO:0000259" key="13">
    <source>
        <dbReference type="Pfam" id="PF12627"/>
    </source>
</evidence>
<dbReference type="GO" id="GO:0001680">
    <property type="term" value="P:tRNA 3'-terminal CCA addition"/>
    <property type="evidence" value="ECO:0007669"/>
    <property type="project" value="InterPro"/>
</dbReference>
<dbReference type="GO" id="GO:0046872">
    <property type="term" value="F:metal ion binding"/>
    <property type="evidence" value="ECO:0007669"/>
    <property type="project" value="UniProtKB-KW"/>
</dbReference>
<dbReference type="EMBL" id="JABBMT010000013">
    <property type="protein sequence ID" value="NMM41141.1"/>
    <property type="molecule type" value="Genomic_DNA"/>
</dbReference>
<comment type="caution">
    <text evidence="14">The sequence shown here is derived from an EMBL/GenBank/DDBJ whole genome shotgun (WGS) entry which is preliminary data.</text>
</comment>
<feature type="domain" description="Poly A polymerase head" evidence="12">
    <location>
        <begin position="3"/>
        <end position="122"/>
    </location>
</feature>
<dbReference type="InterPro" id="IPR043519">
    <property type="entry name" value="NT_sf"/>
</dbReference>
<evidence type="ECO:0000256" key="11">
    <source>
        <dbReference type="RuleBase" id="RU003953"/>
    </source>
</evidence>
<evidence type="ECO:0000313" key="15">
    <source>
        <dbReference type="Proteomes" id="UP000570493"/>
    </source>
</evidence>
<evidence type="ECO:0000256" key="5">
    <source>
        <dbReference type="ARBA" id="ARBA00022723"/>
    </source>
</evidence>
<evidence type="ECO:0000256" key="7">
    <source>
        <dbReference type="ARBA" id="ARBA00022800"/>
    </source>
</evidence>
<organism evidence="14 15">
    <name type="scientific">Pseudoalteromonas arctica</name>
    <dbReference type="NCBI Taxonomy" id="394751"/>
    <lineage>
        <taxon>Bacteria</taxon>
        <taxon>Pseudomonadati</taxon>
        <taxon>Pseudomonadota</taxon>
        <taxon>Gammaproteobacteria</taxon>
        <taxon>Alteromonadales</taxon>
        <taxon>Pseudoalteromonadaceae</taxon>
        <taxon>Pseudoalteromonas</taxon>
    </lineage>
</organism>
<dbReference type="GO" id="GO:0003723">
    <property type="term" value="F:RNA binding"/>
    <property type="evidence" value="ECO:0007669"/>
    <property type="project" value="UniProtKB-KW"/>
</dbReference>
<dbReference type="SUPFAM" id="SSF81301">
    <property type="entry name" value="Nucleotidyltransferase"/>
    <property type="match status" value="1"/>
</dbReference>
<evidence type="ECO:0000256" key="4">
    <source>
        <dbReference type="ARBA" id="ARBA00022695"/>
    </source>
</evidence>
<dbReference type="GO" id="GO:0042245">
    <property type="term" value="P:RNA repair"/>
    <property type="evidence" value="ECO:0007669"/>
    <property type="project" value="UniProtKB-KW"/>
</dbReference>
<keyword evidence="3" id="KW-0819">tRNA processing</keyword>
<evidence type="ECO:0000256" key="3">
    <source>
        <dbReference type="ARBA" id="ARBA00022694"/>
    </source>
</evidence>
<accession>A0A7Y0DTB2</accession>
<dbReference type="Pfam" id="PF01743">
    <property type="entry name" value="PolyA_pol"/>
    <property type="match status" value="1"/>
</dbReference>
<dbReference type="AlphaFoldDB" id="A0A7Y0DTB2"/>
<dbReference type="Gene3D" id="3.30.460.10">
    <property type="entry name" value="Beta Polymerase, domain 2"/>
    <property type="match status" value="1"/>
</dbReference>
<evidence type="ECO:0000256" key="8">
    <source>
        <dbReference type="ARBA" id="ARBA00022840"/>
    </source>
</evidence>
<dbReference type="PIRSF" id="PIRSF000813">
    <property type="entry name" value="CCA_bact"/>
    <property type="match status" value="1"/>
</dbReference>
<evidence type="ECO:0000256" key="6">
    <source>
        <dbReference type="ARBA" id="ARBA00022741"/>
    </source>
</evidence>
<keyword evidence="9" id="KW-0460">Magnesium</keyword>
<feature type="domain" description="tRNA nucleotidyltransferase/poly(A) polymerase RNA and SrmB- binding" evidence="13">
    <location>
        <begin position="149"/>
        <end position="211"/>
    </location>
</feature>
<evidence type="ECO:0000259" key="12">
    <source>
        <dbReference type="Pfam" id="PF01743"/>
    </source>
</evidence>
<dbReference type="RefSeq" id="WP_169020177.1">
    <property type="nucleotide sequence ID" value="NZ_JABBMT010000013.1"/>
</dbReference>
<keyword evidence="5" id="KW-0479">Metal-binding</keyword>
<evidence type="ECO:0000256" key="1">
    <source>
        <dbReference type="ARBA" id="ARBA00001946"/>
    </source>
</evidence>
<dbReference type="Proteomes" id="UP000570493">
    <property type="component" value="Unassembled WGS sequence"/>
</dbReference>
<dbReference type="Gene3D" id="1.10.3090.10">
    <property type="entry name" value="cca-adding enzyme, domain 2"/>
    <property type="match status" value="1"/>
</dbReference>
<protein>
    <submittedName>
        <fullName evidence="14">tRNA nucleotidyltransferase</fullName>
    </submittedName>
</protein>
<keyword evidence="15" id="KW-1185">Reference proteome</keyword>
<keyword evidence="4" id="KW-0548">Nucleotidyltransferase</keyword>
<evidence type="ECO:0000313" key="14">
    <source>
        <dbReference type="EMBL" id="NMM41141.1"/>
    </source>
</evidence>
<dbReference type="CDD" id="cd05398">
    <property type="entry name" value="NT_ClassII-CCAase"/>
    <property type="match status" value="1"/>
</dbReference>
<keyword evidence="2 11" id="KW-0808">Transferase</keyword>
<comment type="similarity">
    <text evidence="11">Belongs to the tRNA nucleotidyltransferase/poly(A) polymerase family.</text>
</comment>
<dbReference type="SUPFAM" id="SSF81891">
    <property type="entry name" value="Poly A polymerase C-terminal region-like"/>
    <property type="match status" value="1"/>
</dbReference>
<dbReference type="PANTHER" id="PTHR47545:SF1">
    <property type="entry name" value="MULTIFUNCTIONAL CCA PROTEIN"/>
    <property type="match status" value="1"/>
</dbReference>
<name>A0A7Y0DTB2_9GAMM</name>
<keyword evidence="6" id="KW-0547">Nucleotide-binding</keyword>
<evidence type="ECO:0000256" key="9">
    <source>
        <dbReference type="ARBA" id="ARBA00022842"/>
    </source>
</evidence>